<accession>A0ACC2W3W8</accession>
<comment type="caution">
    <text evidence="1">The sequence shown here is derived from an EMBL/GenBank/DDBJ whole genome shotgun (WGS) entry which is preliminary data.</text>
</comment>
<evidence type="ECO:0000313" key="2">
    <source>
        <dbReference type="Proteomes" id="UP001230649"/>
    </source>
</evidence>
<reference evidence="1" key="1">
    <citation type="submission" date="2023-04" db="EMBL/GenBank/DDBJ databases">
        <title>Draft Genome sequencing of Naganishia species isolated from polar environments using Oxford Nanopore Technology.</title>
        <authorList>
            <person name="Leo P."/>
            <person name="Venkateswaran K."/>
        </authorList>
    </citation>
    <scope>NUCLEOTIDE SEQUENCE</scope>
    <source>
        <strain evidence="1">MNA-CCFEE 5262</strain>
    </source>
</reference>
<evidence type="ECO:0000313" key="1">
    <source>
        <dbReference type="EMBL" id="KAJ9105884.1"/>
    </source>
</evidence>
<proteinExistence type="predicted"/>
<gene>
    <name evidence="1" type="ORF">QFC20_004219</name>
</gene>
<name>A0ACC2W3W8_9TREE</name>
<keyword evidence="2" id="KW-1185">Reference proteome</keyword>
<protein>
    <submittedName>
        <fullName evidence="1">Uncharacterized protein</fullName>
    </submittedName>
</protein>
<dbReference type="EMBL" id="JASBWS010000046">
    <property type="protein sequence ID" value="KAJ9105884.1"/>
    <property type="molecule type" value="Genomic_DNA"/>
</dbReference>
<organism evidence="1 2">
    <name type="scientific">Naganishia adeliensis</name>
    <dbReference type="NCBI Taxonomy" id="92952"/>
    <lineage>
        <taxon>Eukaryota</taxon>
        <taxon>Fungi</taxon>
        <taxon>Dikarya</taxon>
        <taxon>Basidiomycota</taxon>
        <taxon>Agaricomycotina</taxon>
        <taxon>Tremellomycetes</taxon>
        <taxon>Filobasidiales</taxon>
        <taxon>Filobasidiaceae</taxon>
        <taxon>Naganishia</taxon>
    </lineage>
</organism>
<sequence length="822" mass="89814">MSAQQQNGAAAPQKPSEGVNHLLNLLRTLGDKNKQPQKVQQRPPRPGQQHPSPTVQRQVPPTTAATPAYQAQTSSNASISAQNAYQPYNYTGTLHDALQAQSSQSSPGQGYTAPPLPNIQVGGQPQAGPSRVRFASTPSVAVVPSNNDSTPRPASSQPSSQPLNGPAQSKTNVAQTNMQILQNMFKNTNSSASRHRQNALVGLLESIRSGKGISIGRPSQVRPGTSMNRDGQADGSRKRRRMETPGTGRYREPYVYDPVPRHSPGSGYGDHEYHSTTDDDDEPVGRPFGPWLPSQIGPDGELLPRKRGRQRILTPEEALARRKERNRLAAQESRRRKAQQLSGTVRKVGELGGELEQTKVKYEELTKTHADLQKRYNDLERAHQQLRRDYDILQDQQNQITDAIEHASRLGDDDFHQFSSEDEDEDQAKQDENGQAHSRRGGSVLGSERGDNVISINGVDMNIDEYLAFSLAAAGAAQEDAMGQDHHGDSDLMQGVQGEGMDEDGHGDRTGFEHYDENGHRDDTPIADIHSFGNALGSDGSKDSPIPIDPALQQYTQQTVPEVLRRDPNSIHVPINVDDDDAEVGASTEQDTTVNHEEPAVGTSEPTNDHDQPERSDNQPARPDNIEPAAEAEADPAAQPTPAETDSMSVDFDDDEDDGDFVPENELGAGDVDADESPARTSPASDADAMPAQTQDSTMAQATQGALDTLEDDDDDDDDEYFRIEEADYEDLLQPIEDVPIPVEDYLEIQAQYQRHLEEFNATLLRQQVAEMIANEDAGAEGAAMMDAGPGETADEQRERERAYRDTLESLGIAPEASRAQE</sequence>
<dbReference type="Proteomes" id="UP001230649">
    <property type="component" value="Unassembled WGS sequence"/>
</dbReference>